<comment type="caution">
    <text evidence="9">The sequence shown here is derived from an EMBL/GenBank/DDBJ whole genome shotgun (WGS) entry which is preliminary data.</text>
</comment>
<name>A0A7W3ZCZ1_9PSEU</name>
<evidence type="ECO:0000313" key="10">
    <source>
        <dbReference type="Proteomes" id="UP000526734"/>
    </source>
</evidence>
<evidence type="ECO:0000256" key="2">
    <source>
        <dbReference type="ARBA" id="ARBA00022448"/>
    </source>
</evidence>
<feature type="transmembrane region" description="Helical" evidence="7">
    <location>
        <begin position="221"/>
        <end position="244"/>
    </location>
</feature>
<keyword evidence="4 7" id="KW-0812">Transmembrane</keyword>
<evidence type="ECO:0000256" key="7">
    <source>
        <dbReference type="SAM" id="Phobius"/>
    </source>
</evidence>
<dbReference type="AlphaFoldDB" id="A0A7W3ZCZ1"/>
<evidence type="ECO:0000256" key="3">
    <source>
        <dbReference type="ARBA" id="ARBA00022475"/>
    </source>
</evidence>
<evidence type="ECO:0000256" key="6">
    <source>
        <dbReference type="ARBA" id="ARBA00023136"/>
    </source>
</evidence>
<dbReference type="Gene3D" id="1.20.1250.20">
    <property type="entry name" value="MFS general substrate transporter like domains"/>
    <property type="match status" value="1"/>
</dbReference>
<dbReference type="Proteomes" id="UP000526734">
    <property type="component" value="Unassembled WGS sequence"/>
</dbReference>
<feature type="transmembrane region" description="Helical" evidence="7">
    <location>
        <begin position="376"/>
        <end position="394"/>
    </location>
</feature>
<gene>
    <name evidence="9" type="ORF">H4281_27280</name>
</gene>
<dbReference type="SUPFAM" id="SSF103473">
    <property type="entry name" value="MFS general substrate transporter"/>
    <property type="match status" value="1"/>
</dbReference>
<feature type="transmembrane region" description="Helical" evidence="7">
    <location>
        <begin position="250"/>
        <end position="273"/>
    </location>
</feature>
<feature type="transmembrane region" description="Helical" evidence="7">
    <location>
        <begin position="103"/>
        <end position="122"/>
    </location>
</feature>
<keyword evidence="5 7" id="KW-1133">Transmembrane helix</keyword>
<evidence type="ECO:0000256" key="4">
    <source>
        <dbReference type="ARBA" id="ARBA00022692"/>
    </source>
</evidence>
<keyword evidence="3" id="KW-1003">Cell membrane</keyword>
<accession>A0A7W3ZCZ1</accession>
<feature type="transmembrane region" description="Helical" evidence="7">
    <location>
        <begin position="76"/>
        <end position="97"/>
    </location>
</feature>
<feature type="transmembrane region" description="Helical" evidence="7">
    <location>
        <begin position="143"/>
        <end position="162"/>
    </location>
</feature>
<dbReference type="EMBL" id="JACGZW010000009">
    <property type="protein sequence ID" value="MBB1156870.1"/>
    <property type="molecule type" value="Genomic_DNA"/>
</dbReference>
<evidence type="ECO:0000313" key="9">
    <source>
        <dbReference type="EMBL" id="MBB1156870.1"/>
    </source>
</evidence>
<protein>
    <submittedName>
        <fullName evidence="9">MFS transporter</fullName>
    </submittedName>
</protein>
<keyword evidence="2" id="KW-0813">Transport</keyword>
<sequence>MRGILRSPDFRRLWLADGLSQVGNRIDFLVIPLLATTTLAASVAEVSLLRTLSTLPYLLLGLQVGAWCDRMRNRPVLITADLGRALLIGSVPLAAVFGSLTLGHLYVVVLLAGVFTVFFNVAHQTYLPNLVERGELPDANARLQTNLSVAAIAGPGLGGMIVQFIGGAGAMAVDALTYLWSAAWLRRIRTPDVRPEPAERNLRREIGEGLRTVTHNPLLRAIALHGAASSLFQSMFMAVSMVFMVRDLHVAPFMIGLLGTISLFGALLASGVAQRLGTRFGAARALYFGAAVYSVSFLLNAFATQGWGLAWWVAGGFGSSFGIIVLGVFETSFRQAVTPHELLGRVSSVSQTVIFGIAPLGSLLGGLIAELTTTRVTLYVCGIGILAASAILIASPLRKMRDLPLAEGTVENDQGDRERG</sequence>
<dbReference type="Pfam" id="PF05977">
    <property type="entry name" value="MFS_3"/>
    <property type="match status" value="1"/>
</dbReference>
<dbReference type="GO" id="GO:0005886">
    <property type="term" value="C:plasma membrane"/>
    <property type="evidence" value="ECO:0007669"/>
    <property type="project" value="UniProtKB-SubCell"/>
</dbReference>
<evidence type="ECO:0000256" key="1">
    <source>
        <dbReference type="ARBA" id="ARBA00004651"/>
    </source>
</evidence>
<dbReference type="InterPro" id="IPR036259">
    <property type="entry name" value="MFS_trans_sf"/>
</dbReference>
<dbReference type="InterPro" id="IPR020846">
    <property type="entry name" value="MFS_dom"/>
</dbReference>
<feature type="transmembrane region" description="Helical" evidence="7">
    <location>
        <begin position="309"/>
        <end position="330"/>
    </location>
</feature>
<dbReference type="CDD" id="cd06173">
    <property type="entry name" value="MFS_MefA_like"/>
    <property type="match status" value="1"/>
</dbReference>
<comment type="subcellular location">
    <subcellularLocation>
        <location evidence="1">Cell membrane</location>
        <topology evidence="1">Multi-pass membrane protein</topology>
    </subcellularLocation>
</comment>
<dbReference type="InterPro" id="IPR010290">
    <property type="entry name" value="TM_effector"/>
</dbReference>
<keyword evidence="6 7" id="KW-0472">Membrane</keyword>
<keyword evidence="10" id="KW-1185">Reference proteome</keyword>
<feature type="domain" description="Major facilitator superfamily (MFS) profile" evidence="8">
    <location>
        <begin position="218"/>
        <end position="420"/>
    </location>
</feature>
<feature type="transmembrane region" description="Helical" evidence="7">
    <location>
        <begin position="342"/>
        <end position="364"/>
    </location>
</feature>
<evidence type="ECO:0000259" key="8">
    <source>
        <dbReference type="PROSITE" id="PS50850"/>
    </source>
</evidence>
<feature type="transmembrane region" description="Helical" evidence="7">
    <location>
        <begin position="285"/>
        <end position="303"/>
    </location>
</feature>
<organism evidence="9 10">
    <name type="scientific">Amycolatopsis dendrobii</name>
    <dbReference type="NCBI Taxonomy" id="2760662"/>
    <lineage>
        <taxon>Bacteria</taxon>
        <taxon>Bacillati</taxon>
        <taxon>Actinomycetota</taxon>
        <taxon>Actinomycetes</taxon>
        <taxon>Pseudonocardiales</taxon>
        <taxon>Pseudonocardiaceae</taxon>
        <taxon>Amycolatopsis</taxon>
    </lineage>
</organism>
<dbReference type="RefSeq" id="WP_182893761.1">
    <property type="nucleotide sequence ID" value="NZ_JACGZW010000009.1"/>
</dbReference>
<dbReference type="PANTHER" id="PTHR23513:SF6">
    <property type="entry name" value="MAJOR FACILITATOR SUPERFAMILY ASSOCIATED DOMAIN-CONTAINING PROTEIN"/>
    <property type="match status" value="1"/>
</dbReference>
<proteinExistence type="predicted"/>
<evidence type="ECO:0000256" key="5">
    <source>
        <dbReference type="ARBA" id="ARBA00022989"/>
    </source>
</evidence>
<reference evidence="9 10" key="1">
    <citation type="submission" date="2020-08" db="EMBL/GenBank/DDBJ databases">
        <title>Amycolatopsis sp. nov. DR6-1 isolated from Dendrobium heterocarpum.</title>
        <authorList>
            <person name="Tedsree N."/>
            <person name="Kuncharoen N."/>
            <person name="Likhitwitayawuid K."/>
            <person name="Tanasupawat S."/>
        </authorList>
    </citation>
    <scope>NUCLEOTIDE SEQUENCE [LARGE SCALE GENOMIC DNA]</scope>
    <source>
        <strain evidence="9 10">DR6-1</strain>
    </source>
</reference>
<dbReference type="PROSITE" id="PS50850">
    <property type="entry name" value="MFS"/>
    <property type="match status" value="1"/>
</dbReference>
<dbReference type="GO" id="GO:0022857">
    <property type="term" value="F:transmembrane transporter activity"/>
    <property type="evidence" value="ECO:0007669"/>
    <property type="project" value="InterPro"/>
</dbReference>
<dbReference type="PANTHER" id="PTHR23513">
    <property type="entry name" value="INTEGRAL MEMBRANE EFFLUX PROTEIN-RELATED"/>
    <property type="match status" value="1"/>
</dbReference>